<reference evidence="5" key="1">
    <citation type="submission" date="2023-05" db="EMBL/GenBank/DDBJ databases">
        <title>Nepenthes gracilis genome sequencing.</title>
        <authorList>
            <person name="Fukushima K."/>
        </authorList>
    </citation>
    <scope>NUCLEOTIDE SEQUENCE</scope>
    <source>
        <strain evidence="5">SING2019-196</strain>
    </source>
</reference>
<dbReference type="Proteomes" id="UP001279734">
    <property type="component" value="Unassembled WGS sequence"/>
</dbReference>
<name>A0AAD3XRV1_NEPGR</name>
<evidence type="ECO:0000256" key="3">
    <source>
        <dbReference type="ARBA" id="ARBA00022821"/>
    </source>
</evidence>
<protein>
    <recommendedName>
        <fullName evidence="4">Disease resistance N-terminal domain-containing protein</fullName>
    </recommendedName>
</protein>
<dbReference type="Pfam" id="PF18052">
    <property type="entry name" value="Rx_N"/>
    <property type="match status" value="1"/>
</dbReference>
<sequence length="129" mass="14808">MVDAITATAAEWISSQLVDEAKFLYGVEDQMLKLQIDLKCMQQYIQDAEETQLDEKGNDQVTIFTETIREIAFRAEDVIDTYILKVGSDKVLEGLQAPVINRSHEEESLKAMHMLRRSISLDWMTILKI</sequence>
<accession>A0AAD3XRV1</accession>
<dbReference type="GO" id="GO:0006952">
    <property type="term" value="P:defense response"/>
    <property type="evidence" value="ECO:0007669"/>
    <property type="project" value="UniProtKB-KW"/>
</dbReference>
<evidence type="ECO:0000256" key="2">
    <source>
        <dbReference type="ARBA" id="ARBA00022741"/>
    </source>
</evidence>
<dbReference type="InterPro" id="IPR038005">
    <property type="entry name" value="RX-like_CC"/>
</dbReference>
<dbReference type="AlphaFoldDB" id="A0AAD3XRV1"/>
<proteinExistence type="predicted"/>
<feature type="domain" description="Disease resistance N-terminal" evidence="4">
    <location>
        <begin position="13"/>
        <end position="96"/>
    </location>
</feature>
<dbReference type="CDD" id="cd14798">
    <property type="entry name" value="RX-CC_like"/>
    <property type="match status" value="1"/>
</dbReference>
<evidence type="ECO:0000256" key="1">
    <source>
        <dbReference type="ARBA" id="ARBA00022737"/>
    </source>
</evidence>
<evidence type="ECO:0000259" key="4">
    <source>
        <dbReference type="Pfam" id="PF18052"/>
    </source>
</evidence>
<comment type="caution">
    <text evidence="5">The sequence shown here is derived from an EMBL/GenBank/DDBJ whole genome shotgun (WGS) entry which is preliminary data.</text>
</comment>
<dbReference type="Gene3D" id="1.20.5.4130">
    <property type="match status" value="1"/>
</dbReference>
<keyword evidence="3" id="KW-0611">Plant defense</keyword>
<gene>
    <name evidence="5" type="ORF">Nepgr_016017</name>
</gene>
<keyword evidence="6" id="KW-1185">Reference proteome</keyword>
<dbReference type="GO" id="GO:0000166">
    <property type="term" value="F:nucleotide binding"/>
    <property type="evidence" value="ECO:0007669"/>
    <property type="project" value="UniProtKB-KW"/>
</dbReference>
<evidence type="ECO:0000313" key="6">
    <source>
        <dbReference type="Proteomes" id="UP001279734"/>
    </source>
</evidence>
<keyword evidence="2" id="KW-0547">Nucleotide-binding</keyword>
<dbReference type="InterPro" id="IPR041118">
    <property type="entry name" value="Rx_N"/>
</dbReference>
<evidence type="ECO:0000313" key="5">
    <source>
        <dbReference type="EMBL" id="GMH14176.1"/>
    </source>
</evidence>
<keyword evidence="1" id="KW-0677">Repeat</keyword>
<organism evidence="5 6">
    <name type="scientific">Nepenthes gracilis</name>
    <name type="common">Slender pitcher plant</name>
    <dbReference type="NCBI Taxonomy" id="150966"/>
    <lineage>
        <taxon>Eukaryota</taxon>
        <taxon>Viridiplantae</taxon>
        <taxon>Streptophyta</taxon>
        <taxon>Embryophyta</taxon>
        <taxon>Tracheophyta</taxon>
        <taxon>Spermatophyta</taxon>
        <taxon>Magnoliopsida</taxon>
        <taxon>eudicotyledons</taxon>
        <taxon>Gunneridae</taxon>
        <taxon>Pentapetalae</taxon>
        <taxon>Caryophyllales</taxon>
        <taxon>Nepenthaceae</taxon>
        <taxon>Nepenthes</taxon>
    </lineage>
</organism>
<dbReference type="EMBL" id="BSYO01000013">
    <property type="protein sequence ID" value="GMH14176.1"/>
    <property type="molecule type" value="Genomic_DNA"/>
</dbReference>